<dbReference type="Gene3D" id="1.10.260.40">
    <property type="entry name" value="lambda repressor-like DNA-binding domains"/>
    <property type="match status" value="1"/>
</dbReference>
<dbReference type="Pfam" id="PF13560">
    <property type="entry name" value="HTH_31"/>
    <property type="match status" value="1"/>
</dbReference>
<dbReference type="CDD" id="cd00093">
    <property type="entry name" value="HTH_XRE"/>
    <property type="match status" value="1"/>
</dbReference>
<evidence type="ECO:0000313" key="2">
    <source>
        <dbReference type="EMBL" id="TQN07520.1"/>
    </source>
</evidence>
<dbReference type="InterPro" id="IPR001387">
    <property type="entry name" value="Cro/C1-type_HTH"/>
</dbReference>
<name>A0A543LJM4_9BURK</name>
<dbReference type="Proteomes" id="UP000316993">
    <property type="component" value="Unassembled WGS sequence"/>
</dbReference>
<proteinExistence type="predicted"/>
<evidence type="ECO:0000259" key="1">
    <source>
        <dbReference type="PROSITE" id="PS50943"/>
    </source>
</evidence>
<evidence type="ECO:0000313" key="3">
    <source>
        <dbReference type="Proteomes" id="UP000316993"/>
    </source>
</evidence>
<dbReference type="SMART" id="SM00530">
    <property type="entry name" value="HTH_XRE"/>
    <property type="match status" value="1"/>
</dbReference>
<dbReference type="AlphaFoldDB" id="A0A543LJM4"/>
<dbReference type="EMBL" id="VFPV01000001">
    <property type="protein sequence ID" value="TQN07520.1"/>
    <property type="molecule type" value="Genomic_DNA"/>
</dbReference>
<dbReference type="RefSeq" id="WP_142081366.1">
    <property type="nucleotide sequence ID" value="NZ_VFPV01000001.1"/>
</dbReference>
<reference evidence="2 3" key="1">
    <citation type="submission" date="2019-06" db="EMBL/GenBank/DDBJ databases">
        <title>Genomic Encyclopedia of Archaeal and Bacterial Type Strains, Phase II (KMG-II): from individual species to whole genera.</title>
        <authorList>
            <person name="Goeker M."/>
        </authorList>
    </citation>
    <scope>NUCLEOTIDE SEQUENCE [LARGE SCALE GENOMIC DNA]</scope>
    <source>
        <strain evidence="2 3">DSM 7270</strain>
    </source>
</reference>
<dbReference type="InterPro" id="IPR010982">
    <property type="entry name" value="Lambda_DNA-bd_dom_sf"/>
</dbReference>
<dbReference type="PROSITE" id="PS50943">
    <property type="entry name" value="HTH_CROC1"/>
    <property type="match status" value="1"/>
</dbReference>
<feature type="domain" description="HTH cro/C1-type" evidence="1">
    <location>
        <begin position="20"/>
        <end position="72"/>
    </location>
</feature>
<accession>A0A543LJM4</accession>
<sequence length="109" mass="11921">MIDFAFSTSDEITAELGLRLKAVRLSQSLTQADLAERAGISVGTVKSLERTGQSSVASLVRVVQALGLTDQLQSLFVLKVQSIAEMEQAQLAQRQRAPRKTRVPLRSRP</sequence>
<dbReference type="GO" id="GO:0003677">
    <property type="term" value="F:DNA binding"/>
    <property type="evidence" value="ECO:0007669"/>
    <property type="project" value="InterPro"/>
</dbReference>
<gene>
    <name evidence="2" type="ORF">BDD18_0647</name>
</gene>
<protein>
    <submittedName>
        <fullName evidence="2">Helix-turn-helix protein</fullName>
    </submittedName>
</protein>
<organism evidence="2 3">
    <name type="scientific">Acidovorax temperans</name>
    <dbReference type="NCBI Taxonomy" id="80878"/>
    <lineage>
        <taxon>Bacteria</taxon>
        <taxon>Pseudomonadati</taxon>
        <taxon>Pseudomonadota</taxon>
        <taxon>Betaproteobacteria</taxon>
        <taxon>Burkholderiales</taxon>
        <taxon>Comamonadaceae</taxon>
        <taxon>Acidovorax</taxon>
    </lineage>
</organism>
<comment type="caution">
    <text evidence="2">The sequence shown here is derived from an EMBL/GenBank/DDBJ whole genome shotgun (WGS) entry which is preliminary data.</text>
</comment>
<dbReference type="SUPFAM" id="SSF47413">
    <property type="entry name" value="lambda repressor-like DNA-binding domains"/>
    <property type="match status" value="1"/>
</dbReference>